<dbReference type="EMBL" id="DF237153">
    <property type="protein sequence ID" value="GAQ84746.1"/>
    <property type="molecule type" value="Genomic_DNA"/>
</dbReference>
<name>A0A1Y1I7T3_KLENI</name>
<proteinExistence type="predicted"/>
<dbReference type="GO" id="GO:0016787">
    <property type="term" value="F:hydrolase activity"/>
    <property type="evidence" value="ECO:0007669"/>
    <property type="project" value="UniProtKB-KW"/>
</dbReference>
<feature type="domain" description="Bacteriophage/plasmid primase P4 C-terminal" evidence="2">
    <location>
        <begin position="190"/>
        <end position="347"/>
    </location>
</feature>
<keyword evidence="4" id="KW-1185">Reference proteome</keyword>
<organism evidence="3 4">
    <name type="scientific">Klebsormidium nitens</name>
    <name type="common">Green alga</name>
    <name type="synonym">Ulothrix nitens</name>
    <dbReference type="NCBI Taxonomy" id="105231"/>
    <lineage>
        <taxon>Eukaryota</taxon>
        <taxon>Viridiplantae</taxon>
        <taxon>Streptophyta</taxon>
        <taxon>Klebsormidiophyceae</taxon>
        <taxon>Klebsormidiales</taxon>
        <taxon>Klebsormidiaceae</taxon>
        <taxon>Klebsormidium</taxon>
    </lineage>
</organism>
<dbReference type="PANTHER" id="PTHR35372">
    <property type="entry name" value="ATP BINDING PROTEIN-RELATED"/>
    <property type="match status" value="1"/>
</dbReference>
<evidence type="ECO:0000313" key="4">
    <source>
        <dbReference type="Proteomes" id="UP000054558"/>
    </source>
</evidence>
<dbReference type="Proteomes" id="UP000054558">
    <property type="component" value="Unassembled WGS sequence"/>
</dbReference>
<sequence length="522" mass="58287">MMSATGPEHASTPGPQTLKLFKCSGLQGIRDEIEKLAAAGLYAIPIRLYWKDGKKQADYPRRWAHIKDPDSWRQSSESPLQQVQPGANGVAILTEVSNLMVIDIDVAGDVILSRDATTEPPVDPHDDMQVITQYTRGTREVQDLLLKIVVEHAAPKAYANLGRLFAYMYMIEGRILATTNDAEKSRESHFFFWNGSSWIQDTCNMVTSVFTSQMGCLLAWYERQQERYLGTLYSKHRDLQGYVVDGNLKHLDIEEVNSTVLKRIRMATEACIKERDESMPSFGKINVQDIVDVRKCMHSVVNKLHVPGLLDMFDQDRMVVNAPNGLIDLQTGALLPHHPQDLCNNMTCGYIQGASTRSTARFRKFLMAHVLPPNAIAWLQLLLGYCLTGEISEELFIIAVGLAGANGKGVLQRALRRAMGTYNCAGNKAIFIKPTFKANASAASTHLMQIRTKRFVTNCEADGSEELHATFVKEASGGDELDARELFCKPQSYVPQYKLCLFTNYMPHFPGDDTALLRGLCS</sequence>
<dbReference type="PANTHER" id="PTHR35372:SF2">
    <property type="entry name" value="SF3 HELICASE DOMAIN-CONTAINING PROTEIN"/>
    <property type="match status" value="1"/>
</dbReference>
<keyword evidence="1" id="KW-0378">Hydrolase</keyword>
<dbReference type="Pfam" id="PF08706">
    <property type="entry name" value="D5_N"/>
    <property type="match status" value="1"/>
</dbReference>
<evidence type="ECO:0000313" key="3">
    <source>
        <dbReference type="EMBL" id="GAQ84746.1"/>
    </source>
</evidence>
<accession>A0A1Y1I7T3</accession>
<evidence type="ECO:0000256" key="1">
    <source>
        <dbReference type="ARBA" id="ARBA00022801"/>
    </source>
</evidence>
<dbReference type="InterPro" id="IPR014818">
    <property type="entry name" value="Phage/plasmid_primase_P4_C"/>
</dbReference>
<evidence type="ECO:0000259" key="2">
    <source>
        <dbReference type="Pfam" id="PF08706"/>
    </source>
</evidence>
<gene>
    <name evidence="3" type="ORF">KFL_002040050</name>
</gene>
<dbReference type="AlphaFoldDB" id="A0A1Y1I7T3"/>
<reference evidence="3 4" key="1">
    <citation type="journal article" date="2014" name="Nat. Commun.">
        <title>Klebsormidium flaccidum genome reveals primary factors for plant terrestrial adaptation.</title>
        <authorList>
            <person name="Hori K."/>
            <person name="Maruyama F."/>
            <person name="Fujisawa T."/>
            <person name="Togashi T."/>
            <person name="Yamamoto N."/>
            <person name="Seo M."/>
            <person name="Sato S."/>
            <person name="Yamada T."/>
            <person name="Mori H."/>
            <person name="Tajima N."/>
            <person name="Moriyama T."/>
            <person name="Ikeuchi M."/>
            <person name="Watanabe M."/>
            <person name="Wada H."/>
            <person name="Kobayashi K."/>
            <person name="Saito M."/>
            <person name="Masuda T."/>
            <person name="Sasaki-Sekimoto Y."/>
            <person name="Mashiguchi K."/>
            <person name="Awai K."/>
            <person name="Shimojima M."/>
            <person name="Masuda S."/>
            <person name="Iwai M."/>
            <person name="Nobusawa T."/>
            <person name="Narise T."/>
            <person name="Kondo S."/>
            <person name="Saito H."/>
            <person name="Sato R."/>
            <person name="Murakawa M."/>
            <person name="Ihara Y."/>
            <person name="Oshima-Yamada Y."/>
            <person name="Ohtaka K."/>
            <person name="Satoh M."/>
            <person name="Sonobe K."/>
            <person name="Ishii M."/>
            <person name="Ohtani R."/>
            <person name="Kanamori-Sato M."/>
            <person name="Honoki R."/>
            <person name="Miyazaki D."/>
            <person name="Mochizuki H."/>
            <person name="Umetsu J."/>
            <person name="Higashi K."/>
            <person name="Shibata D."/>
            <person name="Kamiya Y."/>
            <person name="Sato N."/>
            <person name="Nakamura Y."/>
            <person name="Tabata S."/>
            <person name="Ida S."/>
            <person name="Kurokawa K."/>
            <person name="Ohta H."/>
        </authorList>
    </citation>
    <scope>NUCLEOTIDE SEQUENCE [LARGE SCALE GENOMIC DNA]</scope>
    <source>
        <strain evidence="3 4">NIES-2285</strain>
    </source>
</reference>
<protein>
    <recommendedName>
        <fullName evidence="2">Bacteriophage/plasmid primase P4 C-terminal domain-containing protein</fullName>
    </recommendedName>
</protein>
<dbReference type="InterPro" id="IPR051620">
    <property type="entry name" value="ORF904-like_C"/>
</dbReference>